<evidence type="ECO:0000313" key="7">
    <source>
        <dbReference type="Proteomes" id="UP000078596"/>
    </source>
</evidence>
<protein>
    <submittedName>
        <fullName evidence="6">Beta-ketoacyl-[acyl-carrier-protein] synthase II</fullName>
    </submittedName>
</protein>
<dbReference type="SMART" id="SM00825">
    <property type="entry name" value="PKS_KS"/>
    <property type="match status" value="1"/>
</dbReference>
<keyword evidence="3 4" id="KW-0808">Transferase</keyword>
<dbReference type="GO" id="GO:0006633">
    <property type="term" value="P:fatty acid biosynthetic process"/>
    <property type="evidence" value="ECO:0007669"/>
    <property type="project" value="UniProtKB-UniPathway"/>
</dbReference>
<dbReference type="UniPathway" id="UPA00094"/>
<dbReference type="CDD" id="cd00834">
    <property type="entry name" value="KAS_I_II"/>
    <property type="match status" value="1"/>
</dbReference>
<reference evidence="6 7" key="1">
    <citation type="submission" date="2016-06" db="EMBL/GenBank/DDBJ databases">
        <title>Insight into the functional genes involving in sulfur oxidation in Pearl River water.</title>
        <authorList>
            <person name="Luo J."/>
            <person name="Tan X."/>
            <person name="Lin W."/>
        </authorList>
    </citation>
    <scope>NUCLEOTIDE SEQUENCE [LARGE SCALE GENOMIC DNA]</scope>
    <source>
        <strain evidence="6 7">LS2</strain>
    </source>
</reference>
<feature type="domain" description="Ketosynthase family 3 (KS3)" evidence="5">
    <location>
        <begin position="1"/>
        <end position="405"/>
    </location>
</feature>
<proteinExistence type="inferred from homology"/>
<dbReference type="RefSeq" id="WP_066103376.1">
    <property type="nucleotide sequence ID" value="NZ_CP016027.1"/>
</dbReference>
<dbReference type="Pfam" id="PF02801">
    <property type="entry name" value="Ketoacyl-synt_C"/>
    <property type="match status" value="1"/>
</dbReference>
<dbReference type="GO" id="GO:0005829">
    <property type="term" value="C:cytosol"/>
    <property type="evidence" value="ECO:0007669"/>
    <property type="project" value="TreeGrafter"/>
</dbReference>
<dbReference type="InterPro" id="IPR018201">
    <property type="entry name" value="Ketoacyl_synth_AS"/>
</dbReference>
<dbReference type="Proteomes" id="UP000078596">
    <property type="component" value="Chromosome"/>
</dbReference>
<dbReference type="InterPro" id="IPR014030">
    <property type="entry name" value="Ketoacyl_synth_N"/>
</dbReference>
<dbReference type="InterPro" id="IPR016039">
    <property type="entry name" value="Thiolase-like"/>
</dbReference>
<dbReference type="PANTHER" id="PTHR11712">
    <property type="entry name" value="POLYKETIDE SYNTHASE-RELATED"/>
    <property type="match status" value="1"/>
</dbReference>
<dbReference type="InterPro" id="IPR000794">
    <property type="entry name" value="Beta-ketoacyl_synthase"/>
</dbReference>
<evidence type="ECO:0000256" key="2">
    <source>
        <dbReference type="ARBA" id="ARBA00008467"/>
    </source>
</evidence>
<sequence>MRPLWLTASTMTNALGRGRAATLAALEARRTGLAPCDFLDVDLDTWVGRVAGLEDLPVIDALDDYDCRNNRLAQLALRQDGFEAAVAAARSRYGADRVAVIMGTSTSGILHTELAFRERDPETGALPAPLHYRETHELSSVAEFTRRYLGLTGPTLSISTACSSSAKVFASAWRLIETGLCDAAVVGGVDSLCLTTLYGFASLELVAPGPCRPADAERDGISIGEAAGFALLERPDARSERGLNPPVEGERPTTALLGYGESVDAHHMSTPHPEGLGARLAMQAALERAGLAPSAIDYINLHGTASRTNDSAEDKAVSQLFGHSVPCSSTKGWTGHTLGAAGITEALIASLCIEHGLIPGSLNTETVDPDFTSAIQRDNRHQPVHYVLSNSFGFGGNNASLVFGRIAAADEVSA</sequence>
<dbReference type="InterPro" id="IPR020841">
    <property type="entry name" value="PKS_Beta-ketoAc_synthase_dom"/>
</dbReference>
<dbReference type="GO" id="GO:0004315">
    <property type="term" value="F:3-oxoacyl-[acyl-carrier-protein] synthase activity"/>
    <property type="evidence" value="ECO:0007669"/>
    <property type="project" value="InterPro"/>
</dbReference>
<accession>A0A191ZKV7</accession>
<dbReference type="EMBL" id="CP016027">
    <property type="protein sequence ID" value="ANJ68477.1"/>
    <property type="molecule type" value="Genomic_DNA"/>
</dbReference>
<evidence type="ECO:0000256" key="3">
    <source>
        <dbReference type="ARBA" id="ARBA00022679"/>
    </source>
</evidence>
<dbReference type="Pfam" id="PF00109">
    <property type="entry name" value="ketoacyl-synt"/>
    <property type="match status" value="1"/>
</dbReference>
<gene>
    <name evidence="6" type="ORF">A9404_12225</name>
</gene>
<dbReference type="PANTHER" id="PTHR11712:SF320">
    <property type="entry name" value="BETA-KETOACYL SYNTHASE"/>
    <property type="match status" value="1"/>
</dbReference>
<dbReference type="STRING" id="1860122.A9404_12225"/>
<evidence type="ECO:0000313" key="6">
    <source>
        <dbReference type="EMBL" id="ANJ68477.1"/>
    </source>
</evidence>
<evidence type="ECO:0000256" key="1">
    <source>
        <dbReference type="ARBA" id="ARBA00005194"/>
    </source>
</evidence>
<evidence type="ECO:0000256" key="4">
    <source>
        <dbReference type="RuleBase" id="RU003694"/>
    </source>
</evidence>
<dbReference type="PROSITE" id="PS52004">
    <property type="entry name" value="KS3_2"/>
    <property type="match status" value="1"/>
</dbReference>
<dbReference type="SUPFAM" id="SSF53901">
    <property type="entry name" value="Thiolase-like"/>
    <property type="match status" value="2"/>
</dbReference>
<dbReference type="NCBIfam" id="NF006618">
    <property type="entry name" value="PRK09185.1"/>
    <property type="match status" value="1"/>
</dbReference>
<dbReference type="AlphaFoldDB" id="A0A191ZKV7"/>
<dbReference type="KEGG" id="haz:A9404_12225"/>
<dbReference type="OrthoDB" id="9808669at2"/>
<keyword evidence="7" id="KW-1185">Reference proteome</keyword>
<name>A0A191ZKV7_9GAMM</name>
<dbReference type="PROSITE" id="PS00606">
    <property type="entry name" value="KS3_1"/>
    <property type="match status" value="1"/>
</dbReference>
<dbReference type="InterPro" id="IPR014031">
    <property type="entry name" value="Ketoacyl_synth_C"/>
</dbReference>
<evidence type="ECO:0000259" key="5">
    <source>
        <dbReference type="PROSITE" id="PS52004"/>
    </source>
</evidence>
<comment type="pathway">
    <text evidence="1">Lipid metabolism; fatty acid biosynthesis.</text>
</comment>
<dbReference type="Gene3D" id="3.40.47.10">
    <property type="match status" value="1"/>
</dbReference>
<comment type="similarity">
    <text evidence="2 4">Belongs to the thiolase-like superfamily. Beta-ketoacyl-ACP synthases family.</text>
</comment>
<organism evidence="6 7">
    <name type="scientific">Halothiobacillus diazotrophicus</name>
    <dbReference type="NCBI Taxonomy" id="1860122"/>
    <lineage>
        <taxon>Bacteria</taxon>
        <taxon>Pseudomonadati</taxon>
        <taxon>Pseudomonadota</taxon>
        <taxon>Gammaproteobacteria</taxon>
        <taxon>Chromatiales</taxon>
        <taxon>Halothiobacillaceae</taxon>
        <taxon>Halothiobacillus</taxon>
    </lineage>
</organism>